<name>A0A8S9VBM7_PHYIN</name>
<protein>
    <submittedName>
        <fullName evidence="2">Uncharacterized protein</fullName>
    </submittedName>
</protein>
<feature type="non-terminal residue" evidence="2">
    <location>
        <position position="1"/>
    </location>
</feature>
<feature type="compositionally biased region" description="Polar residues" evidence="1">
    <location>
        <begin position="194"/>
        <end position="222"/>
    </location>
</feature>
<proteinExistence type="predicted"/>
<feature type="region of interest" description="Disordered" evidence="1">
    <location>
        <begin position="96"/>
        <end position="129"/>
    </location>
</feature>
<feature type="compositionally biased region" description="Basic and acidic residues" evidence="1">
    <location>
        <begin position="1"/>
        <end position="14"/>
    </location>
</feature>
<dbReference type="Proteomes" id="UP000704712">
    <property type="component" value="Unassembled WGS sequence"/>
</dbReference>
<evidence type="ECO:0000256" key="1">
    <source>
        <dbReference type="SAM" id="MobiDB-lite"/>
    </source>
</evidence>
<organism evidence="2 3">
    <name type="scientific">Phytophthora infestans</name>
    <name type="common">Potato late blight agent</name>
    <name type="synonym">Botrytis infestans</name>
    <dbReference type="NCBI Taxonomy" id="4787"/>
    <lineage>
        <taxon>Eukaryota</taxon>
        <taxon>Sar</taxon>
        <taxon>Stramenopiles</taxon>
        <taxon>Oomycota</taxon>
        <taxon>Peronosporomycetes</taxon>
        <taxon>Peronosporales</taxon>
        <taxon>Peronosporaceae</taxon>
        <taxon>Phytophthora</taxon>
    </lineage>
</organism>
<dbReference type="EMBL" id="JAACNO010000077">
    <property type="protein sequence ID" value="KAF4150400.1"/>
    <property type="molecule type" value="Genomic_DNA"/>
</dbReference>
<feature type="compositionally biased region" description="Low complexity" evidence="1">
    <location>
        <begin position="162"/>
        <end position="173"/>
    </location>
</feature>
<feature type="region of interest" description="Disordered" evidence="1">
    <location>
        <begin position="141"/>
        <end position="227"/>
    </location>
</feature>
<feature type="non-terminal residue" evidence="2">
    <location>
        <position position="408"/>
    </location>
</feature>
<accession>A0A8S9VBM7</accession>
<comment type="caution">
    <text evidence="2">The sequence shown here is derived from an EMBL/GenBank/DDBJ whole genome shotgun (WGS) entry which is preliminary data.</text>
</comment>
<feature type="compositionally biased region" description="Basic and acidic residues" evidence="1">
    <location>
        <begin position="144"/>
        <end position="154"/>
    </location>
</feature>
<dbReference type="AlphaFoldDB" id="A0A8S9VBM7"/>
<gene>
    <name evidence="2" type="ORF">GN958_ATG00398</name>
</gene>
<reference evidence="2" key="1">
    <citation type="submission" date="2020-03" db="EMBL/GenBank/DDBJ databases">
        <title>Hybrid Assembly of Korean Phytophthora infestans isolates.</title>
        <authorList>
            <person name="Prokchorchik M."/>
            <person name="Lee Y."/>
            <person name="Seo J."/>
            <person name="Cho J.-H."/>
            <person name="Park Y.-E."/>
            <person name="Jang D.-C."/>
            <person name="Im J.-S."/>
            <person name="Choi J.-G."/>
            <person name="Park H.-J."/>
            <person name="Lee G.-B."/>
            <person name="Lee Y.-G."/>
            <person name="Hong S.-Y."/>
            <person name="Cho K."/>
            <person name="Sohn K.H."/>
        </authorList>
    </citation>
    <scope>NUCLEOTIDE SEQUENCE</scope>
    <source>
        <strain evidence="2">KR_2_A2</strain>
    </source>
</reference>
<evidence type="ECO:0000313" key="3">
    <source>
        <dbReference type="Proteomes" id="UP000704712"/>
    </source>
</evidence>
<sequence length="408" mass="45000">KRKQRLQGDREPTPKRRQPSRAPDKPDDTSASSAFNRAAFGAVWRCFRNQGSYHRQPTGLCELYRYVPLDGIANREAGADLFLGERALLEHYNRTTLGGNPDAGTRYGCTNDSDSPNADFSIPVDSTSDGCGTTGDGGCLAGSTRDDGNPDPHDTQNTGGESISSTLTTSALTPKDSVANRAQGRQPRPKQKTHGSSQTKRPSHVTTPKSSTLNKSGKSPIQTKPKRKTLAIGMKDELIRVARMTNERFVETSVAFAPTKEAWMPKRRYQDAGTAYLLGQVTRYTIKKVKNTDGISVPPAAFRIRWTSTVFQGNDHVHQVSESVVIRGMRNFATLQKGSLQFGESWTSLCRAVPQLTNMTDFSDEYEELDEQGYREWSVFRGRKELQIALCTDEVEAIHSLTVSSTAS</sequence>
<feature type="compositionally biased region" description="Polar residues" evidence="1">
    <location>
        <begin position="108"/>
        <end position="118"/>
    </location>
</feature>
<evidence type="ECO:0000313" key="2">
    <source>
        <dbReference type="EMBL" id="KAF4150400.1"/>
    </source>
</evidence>
<feature type="region of interest" description="Disordered" evidence="1">
    <location>
        <begin position="1"/>
        <end position="32"/>
    </location>
</feature>